<accession>A0A0B7F104</accession>
<dbReference type="AlphaFoldDB" id="A0A0B7F104"/>
<dbReference type="EMBL" id="LN679100">
    <property type="protein sequence ID" value="CEL51731.1"/>
    <property type="molecule type" value="Genomic_DNA"/>
</dbReference>
<dbReference type="InterPro" id="IPR046341">
    <property type="entry name" value="SET_dom_sf"/>
</dbReference>
<name>A0A0B7F104_THACB</name>
<feature type="domain" description="SET" evidence="2">
    <location>
        <begin position="25"/>
        <end position="135"/>
    </location>
</feature>
<feature type="region of interest" description="Disordered" evidence="1">
    <location>
        <begin position="151"/>
        <end position="170"/>
    </location>
</feature>
<evidence type="ECO:0000256" key="1">
    <source>
        <dbReference type="SAM" id="MobiDB-lite"/>
    </source>
</evidence>
<dbReference type="Pfam" id="PF00856">
    <property type="entry name" value="SET"/>
    <property type="match status" value="1"/>
</dbReference>
<organism evidence="3 4">
    <name type="scientific">Thanatephorus cucumeris (strain AG1-IB / isolate 7/3/14)</name>
    <name type="common">Lettuce bottom rot fungus</name>
    <name type="synonym">Rhizoctonia solani</name>
    <dbReference type="NCBI Taxonomy" id="1108050"/>
    <lineage>
        <taxon>Eukaryota</taxon>
        <taxon>Fungi</taxon>
        <taxon>Dikarya</taxon>
        <taxon>Basidiomycota</taxon>
        <taxon>Agaricomycotina</taxon>
        <taxon>Agaricomycetes</taxon>
        <taxon>Cantharellales</taxon>
        <taxon>Ceratobasidiaceae</taxon>
        <taxon>Rhizoctonia</taxon>
        <taxon>Rhizoctonia solani AG-1</taxon>
    </lineage>
</organism>
<sequence>MSTMNDSCVSKDPSGDSVIRHLNTAGLIIRTTEGKGRGVFATAAISAQTLIDISPVLLFNAEEYAHAKHTVIDHYTFVWNNCGSSLMALPLGLGSIFNHAREPNVSYRLDKKAKTIEYTTTKQIDIGDELCIYYGSDDKLWFPMQGDSAIRPRSSPHEESEPLPFGLPVI</sequence>
<dbReference type="CDD" id="cd10540">
    <property type="entry name" value="SET_SpSet7-like"/>
    <property type="match status" value="1"/>
</dbReference>
<dbReference type="STRING" id="1108050.A0A0B7F104"/>
<proteinExistence type="predicted"/>
<gene>
    <name evidence="3" type="ORF">RSOLAG1IB_00266</name>
</gene>
<dbReference type="InterPro" id="IPR001214">
    <property type="entry name" value="SET_dom"/>
</dbReference>
<dbReference type="SUPFAM" id="SSF82199">
    <property type="entry name" value="SET domain"/>
    <property type="match status" value="1"/>
</dbReference>
<reference evidence="3 4" key="1">
    <citation type="submission" date="2014-11" db="EMBL/GenBank/DDBJ databases">
        <authorList>
            <person name="Wibberg Daniel"/>
        </authorList>
    </citation>
    <scope>NUCLEOTIDE SEQUENCE [LARGE SCALE GENOMIC DNA]</scope>
    <source>
        <strain evidence="3">Rhizoctonia solani AG1-IB 7/3/14</strain>
    </source>
</reference>
<dbReference type="OrthoDB" id="3180714at2759"/>
<protein>
    <submittedName>
        <fullName evidence="3">SET domain-containing protein 7</fullName>
    </submittedName>
</protein>
<evidence type="ECO:0000313" key="3">
    <source>
        <dbReference type="EMBL" id="CEL51731.1"/>
    </source>
</evidence>
<keyword evidence="4" id="KW-1185">Reference proteome</keyword>
<dbReference type="Gene3D" id="2.170.270.10">
    <property type="entry name" value="SET domain"/>
    <property type="match status" value="1"/>
</dbReference>
<evidence type="ECO:0000313" key="4">
    <source>
        <dbReference type="Proteomes" id="UP000059188"/>
    </source>
</evidence>
<dbReference type="Proteomes" id="UP000059188">
    <property type="component" value="Unassembled WGS sequence"/>
</dbReference>
<evidence type="ECO:0000259" key="2">
    <source>
        <dbReference type="PROSITE" id="PS50280"/>
    </source>
</evidence>
<dbReference type="PROSITE" id="PS50280">
    <property type="entry name" value="SET"/>
    <property type="match status" value="1"/>
</dbReference>